<dbReference type="PANTHER" id="PTHR15907">
    <property type="entry name" value="DUF614 FAMILY PROTEIN-RELATED"/>
    <property type="match status" value="1"/>
</dbReference>
<gene>
    <name evidence="3" type="ORF">ACH5RR_017767</name>
</gene>
<dbReference type="InterPro" id="IPR006461">
    <property type="entry name" value="PLAC_motif_containing"/>
</dbReference>
<proteinExistence type="predicted"/>
<comment type="caution">
    <text evidence="3">The sequence shown here is derived from an EMBL/GenBank/DDBJ whole genome shotgun (WGS) entry which is preliminary data.</text>
</comment>
<sequence>MAEMEKKEVVADHQGKEEEEKESLIEKVAILDFDMLCATVALQSQKGKWDYTKFNGDEEGIMLYGNSNNGGGGGGVLRMWEGELIYDCFEDPSIAFQSSCCPCYRFGKNMKRAGFGSCFLQGSVYVILVLLALLNMLAFLVTKRHCFLYLAAAFSISVGMYLGICRTQIRKKFNIKDSDSPLDDCVYHLICPCCSLCQESRTLEMNNVQDGIWHGRGDTICIGSYSEGGKAFFEQTPPPIMSRQSPEPPHNISKATTDQSSHSWAAEVGQTSPLV</sequence>
<name>A0ABD2ZPH6_9GENT</name>
<keyword evidence="2" id="KW-0472">Membrane</keyword>
<keyword evidence="2" id="KW-0812">Transmembrane</keyword>
<dbReference type="NCBIfam" id="TIGR01571">
    <property type="entry name" value="A_thal_Cys_rich"/>
    <property type="match status" value="1"/>
</dbReference>
<feature type="region of interest" description="Disordered" evidence="1">
    <location>
        <begin position="236"/>
        <end position="275"/>
    </location>
</feature>
<feature type="compositionally biased region" description="Polar residues" evidence="1">
    <location>
        <begin position="253"/>
        <end position="275"/>
    </location>
</feature>
<keyword evidence="2" id="KW-1133">Transmembrane helix</keyword>
<keyword evidence="4" id="KW-1185">Reference proteome</keyword>
<evidence type="ECO:0000313" key="3">
    <source>
        <dbReference type="EMBL" id="KAL3519618.1"/>
    </source>
</evidence>
<dbReference type="EMBL" id="JBJUIK010000008">
    <property type="protein sequence ID" value="KAL3519618.1"/>
    <property type="molecule type" value="Genomic_DNA"/>
</dbReference>
<feature type="transmembrane region" description="Helical" evidence="2">
    <location>
        <begin position="118"/>
        <end position="141"/>
    </location>
</feature>
<dbReference type="Pfam" id="PF04749">
    <property type="entry name" value="PLAC8"/>
    <property type="match status" value="1"/>
</dbReference>
<protein>
    <recommendedName>
        <fullName evidence="5">PLAC8 family protein</fullName>
    </recommendedName>
</protein>
<evidence type="ECO:0000313" key="4">
    <source>
        <dbReference type="Proteomes" id="UP001630127"/>
    </source>
</evidence>
<evidence type="ECO:0000256" key="2">
    <source>
        <dbReference type="SAM" id="Phobius"/>
    </source>
</evidence>
<dbReference type="AlphaFoldDB" id="A0ABD2ZPH6"/>
<organism evidence="3 4">
    <name type="scientific">Cinchona calisaya</name>
    <dbReference type="NCBI Taxonomy" id="153742"/>
    <lineage>
        <taxon>Eukaryota</taxon>
        <taxon>Viridiplantae</taxon>
        <taxon>Streptophyta</taxon>
        <taxon>Embryophyta</taxon>
        <taxon>Tracheophyta</taxon>
        <taxon>Spermatophyta</taxon>
        <taxon>Magnoliopsida</taxon>
        <taxon>eudicotyledons</taxon>
        <taxon>Gunneridae</taxon>
        <taxon>Pentapetalae</taxon>
        <taxon>asterids</taxon>
        <taxon>lamiids</taxon>
        <taxon>Gentianales</taxon>
        <taxon>Rubiaceae</taxon>
        <taxon>Cinchonoideae</taxon>
        <taxon>Cinchoneae</taxon>
        <taxon>Cinchona</taxon>
    </lineage>
</organism>
<evidence type="ECO:0008006" key="5">
    <source>
        <dbReference type="Google" id="ProtNLM"/>
    </source>
</evidence>
<evidence type="ECO:0000256" key="1">
    <source>
        <dbReference type="SAM" id="MobiDB-lite"/>
    </source>
</evidence>
<feature type="transmembrane region" description="Helical" evidence="2">
    <location>
        <begin position="147"/>
        <end position="164"/>
    </location>
</feature>
<accession>A0ABD2ZPH6</accession>
<dbReference type="Proteomes" id="UP001630127">
    <property type="component" value="Unassembled WGS sequence"/>
</dbReference>
<reference evidence="3 4" key="1">
    <citation type="submission" date="2024-11" db="EMBL/GenBank/DDBJ databases">
        <title>A near-complete genome assembly of Cinchona calisaya.</title>
        <authorList>
            <person name="Lian D.C."/>
            <person name="Zhao X.W."/>
            <person name="Wei L."/>
        </authorList>
    </citation>
    <scope>NUCLEOTIDE SEQUENCE [LARGE SCALE GENOMIC DNA]</scope>
    <source>
        <tissue evidence="3">Nenye</tissue>
    </source>
</reference>